<feature type="region of interest" description="Disordered" evidence="1">
    <location>
        <begin position="78"/>
        <end position="101"/>
    </location>
</feature>
<evidence type="ECO:0000313" key="3">
    <source>
        <dbReference type="Proteomes" id="UP001279734"/>
    </source>
</evidence>
<dbReference type="EMBL" id="BSYO01000016">
    <property type="protein sequence ID" value="GMH16297.1"/>
    <property type="molecule type" value="Genomic_DNA"/>
</dbReference>
<comment type="caution">
    <text evidence="2">The sequence shown here is derived from an EMBL/GenBank/DDBJ whole genome shotgun (WGS) entry which is preliminary data.</text>
</comment>
<gene>
    <name evidence="2" type="ORF">Nepgr_018138</name>
</gene>
<reference evidence="2" key="1">
    <citation type="submission" date="2023-05" db="EMBL/GenBank/DDBJ databases">
        <title>Nepenthes gracilis genome sequencing.</title>
        <authorList>
            <person name="Fukushima K."/>
        </authorList>
    </citation>
    <scope>NUCLEOTIDE SEQUENCE</scope>
    <source>
        <strain evidence="2">SING2019-196</strain>
    </source>
</reference>
<proteinExistence type="predicted"/>
<protein>
    <submittedName>
        <fullName evidence="2">Uncharacterized protein</fullName>
    </submittedName>
</protein>
<organism evidence="2 3">
    <name type="scientific">Nepenthes gracilis</name>
    <name type="common">Slender pitcher plant</name>
    <dbReference type="NCBI Taxonomy" id="150966"/>
    <lineage>
        <taxon>Eukaryota</taxon>
        <taxon>Viridiplantae</taxon>
        <taxon>Streptophyta</taxon>
        <taxon>Embryophyta</taxon>
        <taxon>Tracheophyta</taxon>
        <taxon>Spermatophyta</taxon>
        <taxon>Magnoliopsida</taxon>
        <taxon>eudicotyledons</taxon>
        <taxon>Gunneridae</taxon>
        <taxon>Pentapetalae</taxon>
        <taxon>Caryophyllales</taxon>
        <taxon>Nepenthaceae</taxon>
        <taxon>Nepenthes</taxon>
    </lineage>
</organism>
<evidence type="ECO:0000256" key="1">
    <source>
        <dbReference type="SAM" id="MobiDB-lite"/>
    </source>
</evidence>
<dbReference type="AlphaFoldDB" id="A0AAD3SSF5"/>
<name>A0AAD3SSF5_NEPGR</name>
<dbReference type="Proteomes" id="UP001279734">
    <property type="component" value="Unassembled WGS sequence"/>
</dbReference>
<sequence length="101" mass="11259">MTRRRDCRYIGNHSKKFLKRKLSEIMAHLTDSIPKLLPKQTKSMGAISPKALPAKVIVNTNALVLKDISNTQALPIHTQMTPTSKINDHPTTSLSISEPDQ</sequence>
<keyword evidence="3" id="KW-1185">Reference proteome</keyword>
<evidence type="ECO:0000313" key="2">
    <source>
        <dbReference type="EMBL" id="GMH16297.1"/>
    </source>
</evidence>
<accession>A0AAD3SSF5</accession>